<comment type="caution">
    <text evidence="1">The sequence shown here is derived from an EMBL/GenBank/DDBJ whole genome shotgun (WGS) entry which is preliminary data.</text>
</comment>
<dbReference type="RefSeq" id="WP_259087147.1">
    <property type="nucleotide sequence ID" value="NZ_BAAAZC010000031.1"/>
</dbReference>
<gene>
    <name evidence="1" type="ORF">GCM10022210_47650</name>
</gene>
<dbReference type="EMBL" id="BAAAZC010000031">
    <property type="protein sequence ID" value="GAA3988987.1"/>
    <property type="molecule type" value="Genomic_DNA"/>
</dbReference>
<proteinExistence type="predicted"/>
<protein>
    <submittedName>
        <fullName evidence="1">Uncharacterized protein</fullName>
    </submittedName>
</protein>
<accession>A0ABP7QW52</accession>
<reference evidence="2" key="1">
    <citation type="journal article" date="2019" name="Int. J. Syst. Evol. Microbiol.">
        <title>The Global Catalogue of Microorganisms (GCM) 10K type strain sequencing project: providing services to taxonomists for standard genome sequencing and annotation.</title>
        <authorList>
            <consortium name="The Broad Institute Genomics Platform"/>
            <consortium name="The Broad Institute Genome Sequencing Center for Infectious Disease"/>
            <person name="Wu L."/>
            <person name="Ma J."/>
        </authorList>
    </citation>
    <scope>NUCLEOTIDE SEQUENCE [LARGE SCALE GENOMIC DNA]</scope>
    <source>
        <strain evidence="2">JCM 16601</strain>
    </source>
</reference>
<name>A0ABP7QW52_9SPHI</name>
<evidence type="ECO:0000313" key="1">
    <source>
        <dbReference type="EMBL" id="GAA3988987.1"/>
    </source>
</evidence>
<organism evidence="1 2">
    <name type="scientific">Mucilaginibacter dorajii</name>
    <dbReference type="NCBI Taxonomy" id="692994"/>
    <lineage>
        <taxon>Bacteria</taxon>
        <taxon>Pseudomonadati</taxon>
        <taxon>Bacteroidota</taxon>
        <taxon>Sphingobacteriia</taxon>
        <taxon>Sphingobacteriales</taxon>
        <taxon>Sphingobacteriaceae</taxon>
        <taxon>Mucilaginibacter</taxon>
    </lineage>
</organism>
<sequence length="220" mass="23682">MASPITELTPAEQQHLLFLFLPVKKGPSEAITEVVTGLKNSLLAKNAAGDDRRAATGVHFFLFYILEHGKSAGLPIPSFQAMEDRGLLVVQAIYDADFAPYIGSFVEDSDIAKGLNFVLAIMDETGIIDPSDPTSAAYILAKGGVQSNPGAFNCLLMRYNFADPTIPAATTGMKNKKYLFGGTFPGLTVGNILQNYPDAESLWPSTPVDITFDDSEQPEC</sequence>
<dbReference type="Proteomes" id="UP001500742">
    <property type="component" value="Unassembled WGS sequence"/>
</dbReference>
<keyword evidence="2" id="KW-1185">Reference proteome</keyword>
<evidence type="ECO:0000313" key="2">
    <source>
        <dbReference type="Proteomes" id="UP001500742"/>
    </source>
</evidence>